<name>A0A0F8YQZ6_9ZZZZ</name>
<comment type="caution">
    <text evidence="1">The sequence shown here is derived from an EMBL/GenBank/DDBJ whole genome shotgun (WGS) entry which is preliminary data.</text>
</comment>
<dbReference type="AlphaFoldDB" id="A0A0F8YQZ6"/>
<proteinExistence type="predicted"/>
<dbReference type="EMBL" id="LAZR01064933">
    <property type="protein sequence ID" value="KKK56554.1"/>
    <property type="molecule type" value="Genomic_DNA"/>
</dbReference>
<evidence type="ECO:0000313" key="1">
    <source>
        <dbReference type="EMBL" id="KKK56554.1"/>
    </source>
</evidence>
<sequence>MQEEIEHCINSECEVCGGTNKCPLDTKIFNFLTENNFDPYVMTQYHKIKTKYQDYKNDNDYSSCIFLSEVKRN</sequence>
<gene>
    <name evidence="1" type="ORF">LCGC14_3063370</name>
</gene>
<reference evidence="1" key="1">
    <citation type="journal article" date="2015" name="Nature">
        <title>Complex archaea that bridge the gap between prokaryotes and eukaryotes.</title>
        <authorList>
            <person name="Spang A."/>
            <person name="Saw J.H."/>
            <person name="Jorgensen S.L."/>
            <person name="Zaremba-Niedzwiedzka K."/>
            <person name="Martijn J."/>
            <person name="Lind A.E."/>
            <person name="van Eijk R."/>
            <person name="Schleper C."/>
            <person name="Guy L."/>
            <person name="Ettema T.J."/>
        </authorList>
    </citation>
    <scope>NUCLEOTIDE SEQUENCE</scope>
</reference>
<organism evidence="1">
    <name type="scientific">marine sediment metagenome</name>
    <dbReference type="NCBI Taxonomy" id="412755"/>
    <lineage>
        <taxon>unclassified sequences</taxon>
        <taxon>metagenomes</taxon>
        <taxon>ecological metagenomes</taxon>
    </lineage>
</organism>
<accession>A0A0F8YQZ6</accession>
<protein>
    <submittedName>
        <fullName evidence="1">Uncharacterized protein</fullName>
    </submittedName>
</protein>